<name>F9RLS8_9VIBR</name>
<gene>
    <name evidence="1" type="ORF">VIS19158_01200</name>
</gene>
<sequence>MRQISQYEYDKLKVNGLSARVAEMDANGIPTGRFTQESIAVRTDAPAVRMEPYVNKRTGELTMVPQGIDPGWAYHPQYRRLVLDRELEQKEAAYQAAVKGTAV</sequence>
<dbReference type="Proteomes" id="UP000004349">
    <property type="component" value="Unassembled WGS sequence"/>
</dbReference>
<proteinExistence type="predicted"/>
<dbReference type="EMBL" id="AFWE01000076">
    <property type="protein sequence ID" value="EGU38772.1"/>
    <property type="molecule type" value="Genomic_DNA"/>
</dbReference>
<accession>F9RLS8</accession>
<organism evidence="1 2">
    <name type="scientific">Vibrio scophthalmi LMG 19158</name>
    <dbReference type="NCBI Taxonomy" id="870967"/>
    <lineage>
        <taxon>Bacteria</taxon>
        <taxon>Pseudomonadati</taxon>
        <taxon>Pseudomonadota</taxon>
        <taxon>Gammaproteobacteria</taxon>
        <taxon>Vibrionales</taxon>
        <taxon>Vibrionaceae</taxon>
        <taxon>Vibrio</taxon>
    </lineage>
</organism>
<protein>
    <submittedName>
        <fullName evidence="1">Prophage MuSo2, F protein, putative</fullName>
    </submittedName>
</protein>
<evidence type="ECO:0000313" key="2">
    <source>
        <dbReference type="Proteomes" id="UP000004349"/>
    </source>
</evidence>
<comment type="caution">
    <text evidence="1">The sequence shown here is derived from an EMBL/GenBank/DDBJ whole genome shotgun (WGS) entry which is preliminary data.</text>
</comment>
<reference evidence="1 2" key="1">
    <citation type="journal article" date="2012" name="Int. J. Syst. Evol. Microbiol.">
        <title>Vibrio caribbeanicus sp. nov., isolated from the marine sponge Scleritoderma cyanea.</title>
        <authorList>
            <person name="Hoffmann M."/>
            <person name="Monday S.R."/>
            <person name="Allard M.W."/>
            <person name="Strain E.A."/>
            <person name="Whittaker P."/>
            <person name="Naum M."/>
            <person name="McCarthy P.J."/>
            <person name="Lopez J.V."/>
            <person name="Fischer M."/>
            <person name="Brown E.W."/>
        </authorList>
    </citation>
    <scope>NUCLEOTIDE SEQUENCE [LARGE SCALE GENOMIC DNA]</scope>
    <source>
        <strain evidence="1 2">LMG 19158</strain>
    </source>
</reference>
<dbReference type="AlphaFoldDB" id="F9RLS8"/>
<evidence type="ECO:0000313" key="1">
    <source>
        <dbReference type="EMBL" id="EGU38772.1"/>
    </source>
</evidence>